<dbReference type="EMBL" id="NAQV01000001">
    <property type="protein sequence ID" value="RAN65367.1"/>
    <property type="molecule type" value="Genomic_DNA"/>
</dbReference>
<feature type="transmembrane region" description="Helical" evidence="4">
    <location>
        <begin position="12"/>
        <end position="36"/>
    </location>
</feature>
<protein>
    <recommendedName>
        <fullName evidence="5">HTH araC/xylS-type domain-containing protein</fullName>
    </recommendedName>
</protein>
<proteinExistence type="predicted"/>
<evidence type="ECO:0000256" key="1">
    <source>
        <dbReference type="ARBA" id="ARBA00023015"/>
    </source>
</evidence>
<gene>
    <name evidence="6" type="ORF">B8A44_00365</name>
</gene>
<dbReference type="Proteomes" id="UP000249099">
    <property type="component" value="Unassembled WGS sequence"/>
</dbReference>
<reference evidence="6 7" key="1">
    <citation type="submission" date="2017-03" db="EMBL/GenBank/DDBJ databases">
        <title>wgs assembly of Dolosigranulum pigrum KPL CDC strains.</title>
        <authorList>
            <person name="Brugger S.D."/>
            <person name="Pettigrew M."/>
            <person name="Kong Y."/>
            <person name="Lemon K.P."/>
        </authorList>
    </citation>
    <scope>NUCLEOTIDE SEQUENCE [LARGE SCALE GENOMIC DNA]</scope>
    <source>
        <strain evidence="6 7">KPL1931_CDC4294-98</strain>
    </source>
</reference>
<evidence type="ECO:0000256" key="4">
    <source>
        <dbReference type="SAM" id="Phobius"/>
    </source>
</evidence>
<sequence>MTRKKQPSVLKRYMLSYIFVFSIPLILLVFLINTIYIQNIREDITQLNETYLTQLDAELDRTFDDLHSMRDFINHENSFPAGAVYMNNQYNEYNNLVRVYRQAVDSVQSMFIIYPNQSFIFSPHGTNSIEALLEYGPEFKSADNPERLREMMMTADEQLYAERNKIYYTLPIGASNYAQIMYVVNASHVRDLLGTLGSREVGMTLLLNENNDIVLNSDYYQTLDAEMIEDIDFSFEDEMTTRLDGINYHITQRTNERTGWKFVALTDINKHYRSFYQALGGVGIGLFVLLLVGLAISYYLARRHYQPIEKLTDLLSQDSDDQERTGDEWQYLQKQVTSTFSNVESLSSKMNEQALFIRNSILLDLIEGKYTSDDQFRQHAASYEIELPFRYKGVIIVEFGDNPAREASETVEHIASAIRDRLNRIYYSLEPVIPLFKNNELYIIANFDVNNDDSMIQIMYYIRKICRQFNWVDKDRLKFAIGLASDEYTYLNNSYIQASAALERLNTEQNDDKTVYFFKELETQSTQETIHYPEKDVLLLIQSLKQANLQTAQEVVEQLFADLQTLPPTNDFLLQANVAYVWNELIQFAESFALTEEGQLLTELSQFTDLTEARQLLDQFIVEICREMAALKKAESSEIEKNVVQAIYDNYTSADLSLESIASENNISVSYASKLVKEETGESFSNIVQNLRMDRFKKLLVSTNRPIKDLVAEVGYFDVSNFTRKFRIEHDMTPGQYRKKHQIK</sequence>
<feature type="domain" description="HTH araC/xylS-type" evidence="5">
    <location>
        <begin position="641"/>
        <end position="740"/>
    </location>
</feature>
<keyword evidence="4" id="KW-1133">Transmembrane helix</keyword>
<dbReference type="GO" id="GO:0043565">
    <property type="term" value="F:sequence-specific DNA binding"/>
    <property type="evidence" value="ECO:0007669"/>
    <property type="project" value="InterPro"/>
</dbReference>
<evidence type="ECO:0000259" key="5">
    <source>
        <dbReference type="PROSITE" id="PS01124"/>
    </source>
</evidence>
<dbReference type="RefSeq" id="WP_112789670.1">
    <property type="nucleotide sequence ID" value="NZ_NAQV01000001.1"/>
</dbReference>
<accession>A0A328KV79</accession>
<evidence type="ECO:0000256" key="3">
    <source>
        <dbReference type="ARBA" id="ARBA00023163"/>
    </source>
</evidence>
<keyword evidence="4" id="KW-0812">Transmembrane</keyword>
<dbReference type="PANTHER" id="PTHR43280:SF2">
    <property type="entry name" value="HTH-TYPE TRANSCRIPTIONAL REGULATOR EXSA"/>
    <property type="match status" value="1"/>
</dbReference>
<dbReference type="Pfam" id="PF12833">
    <property type="entry name" value="HTH_18"/>
    <property type="match status" value="1"/>
</dbReference>
<evidence type="ECO:0000313" key="7">
    <source>
        <dbReference type="Proteomes" id="UP000249099"/>
    </source>
</evidence>
<dbReference type="InterPro" id="IPR018060">
    <property type="entry name" value="HTH_AraC"/>
</dbReference>
<dbReference type="InterPro" id="IPR009057">
    <property type="entry name" value="Homeodomain-like_sf"/>
</dbReference>
<keyword evidence="1" id="KW-0805">Transcription regulation</keyword>
<comment type="caution">
    <text evidence="6">The sequence shown here is derived from an EMBL/GenBank/DDBJ whole genome shotgun (WGS) entry which is preliminary data.</text>
</comment>
<keyword evidence="3" id="KW-0804">Transcription</keyword>
<dbReference type="SUPFAM" id="SSF46689">
    <property type="entry name" value="Homeodomain-like"/>
    <property type="match status" value="1"/>
</dbReference>
<keyword evidence="2" id="KW-0238">DNA-binding</keyword>
<dbReference type="Gene3D" id="1.10.10.60">
    <property type="entry name" value="Homeodomain-like"/>
    <property type="match status" value="2"/>
</dbReference>
<dbReference type="GO" id="GO:0003700">
    <property type="term" value="F:DNA-binding transcription factor activity"/>
    <property type="evidence" value="ECO:0007669"/>
    <property type="project" value="InterPro"/>
</dbReference>
<keyword evidence="4" id="KW-0472">Membrane</keyword>
<dbReference type="PROSITE" id="PS01124">
    <property type="entry name" value="HTH_ARAC_FAMILY_2"/>
    <property type="match status" value="1"/>
</dbReference>
<evidence type="ECO:0000256" key="2">
    <source>
        <dbReference type="ARBA" id="ARBA00023125"/>
    </source>
</evidence>
<organism evidence="6 7">
    <name type="scientific">Dolosigranulum pigrum</name>
    <dbReference type="NCBI Taxonomy" id="29394"/>
    <lineage>
        <taxon>Bacteria</taxon>
        <taxon>Bacillati</taxon>
        <taxon>Bacillota</taxon>
        <taxon>Bacilli</taxon>
        <taxon>Lactobacillales</taxon>
        <taxon>Carnobacteriaceae</taxon>
        <taxon>Dolosigranulum</taxon>
    </lineage>
</organism>
<dbReference type="PANTHER" id="PTHR43280">
    <property type="entry name" value="ARAC-FAMILY TRANSCRIPTIONAL REGULATOR"/>
    <property type="match status" value="1"/>
</dbReference>
<name>A0A328KV79_9LACT</name>
<feature type="transmembrane region" description="Helical" evidence="4">
    <location>
        <begin position="275"/>
        <end position="301"/>
    </location>
</feature>
<evidence type="ECO:0000313" key="6">
    <source>
        <dbReference type="EMBL" id="RAN65367.1"/>
    </source>
</evidence>
<dbReference type="SMART" id="SM00342">
    <property type="entry name" value="HTH_ARAC"/>
    <property type="match status" value="1"/>
</dbReference>
<dbReference type="AlphaFoldDB" id="A0A328KV79"/>